<dbReference type="Proteomes" id="UP000814033">
    <property type="component" value="Unassembled WGS sequence"/>
</dbReference>
<dbReference type="EMBL" id="MU275861">
    <property type="protein sequence ID" value="KAI0050501.1"/>
    <property type="molecule type" value="Genomic_DNA"/>
</dbReference>
<accession>A0ACB8S284</accession>
<sequence>MSTSSSAPAPALDSPKPGRVLLILDAQEGLLATPPKGGVPHALDVRANLTRILLAARAAPHPPLIVHVRNCGDAGEVDERGTHGWHLIHAPLPHEPVIDKLKNNAFAGTSLGELVAAEDELVVVGLLSDFCVRATCSTALGRGNGVLLIRGAHATYDRLEVWQGGGVTAAGVVETEIEAELEEAGVVLLDMSDVPGVFMD</sequence>
<protein>
    <submittedName>
        <fullName evidence="1">Isochorismatase hydrolase</fullName>
    </submittedName>
</protein>
<comment type="caution">
    <text evidence="1">The sequence shown here is derived from an EMBL/GenBank/DDBJ whole genome shotgun (WGS) entry which is preliminary data.</text>
</comment>
<evidence type="ECO:0000313" key="2">
    <source>
        <dbReference type="Proteomes" id="UP000814033"/>
    </source>
</evidence>
<name>A0ACB8S284_9AGAM</name>
<evidence type="ECO:0000313" key="1">
    <source>
        <dbReference type="EMBL" id="KAI0050501.1"/>
    </source>
</evidence>
<reference evidence="1" key="1">
    <citation type="submission" date="2021-02" db="EMBL/GenBank/DDBJ databases">
        <authorList>
            <consortium name="DOE Joint Genome Institute"/>
            <person name="Ahrendt S."/>
            <person name="Looney B.P."/>
            <person name="Miyauchi S."/>
            <person name="Morin E."/>
            <person name="Drula E."/>
            <person name="Courty P.E."/>
            <person name="Chicoki N."/>
            <person name="Fauchery L."/>
            <person name="Kohler A."/>
            <person name="Kuo A."/>
            <person name="Labutti K."/>
            <person name="Pangilinan J."/>
            <person name="Lipzen A."/>
            <person name="Riley R."/>
            <person name="Andreopoulos W."/>
            <person name="He G."/>
            <person name="Johnson J."/>
            <person name="Barry K.W."/>
            <person name="Grigoriev I.V."/>
            <person name="Nagy L."/>
            <person name="Hibbett D."/>
            <person name="Henrissat B."/>
            <person name="Matheny P.B."/>
            <person name="Labbe J."/>
            <person name="Martin F."/>
        </authorList>
    </citation>
    <scope>NUCLEOTIDE SEQUENCE</scope>
    <source>
        <strain evidence="1">FP105234-sp</strain>
    </source>
</reference>
<keyword evidence="1" id="KW-0378">Hydrolase</keyword>
<proteinExistence type="predicted"/>
<organism evidence="1 2">
    <name type="scientific">Auriscalpium vulgare</name>
    <dbReference type="NCBI Taxonomy" id="40419"/>
    <lineage>
        <taxon>Eukaryota</taxon>
        <taxon>Fungi</taxon>
        <taxon>Dikarya</taxon>
        <taxon>Basidiomycota</taxon>
        <taxon>Agaricomycotina</taxon>
        <taxon>Agaricomycetes</taxon>
        <taxon>Russulales</taxon>
        <taxon>Auriscalpiaceae</taxon>
        <taxon>Auriscalpium</taxon>
    </lineage>
</organism>
<keyword evidence="2" id="KW-1185">Reference proteome</keyword>
<gene>
    <name evidence="1" type="ORF">FA95DRAFT_1555621</name>
</gene>
<reference evidence="1" key="2">
    <citation type="journal article" date="2022" name="New Phytol.">
        <title>Evolutionary transition to the ectomycorrhizal habit in the genomes of a hyperdiverse lineage of mushroom-forming fungi.</title>
        <authorList>
            <person name="Looney B."/>
            <person name="Miyauchi S."/>
            <person name="Morin E."/>
            <person name="Drula E."/>
            <person name="Courty P.E."/>
            <person name="Kohler A."/>
            <person name="Kuo A."/>
            <person name="LaButti K."/>
            <person name="Pangilinan J."/>
            <person name="Lipzen A."/>
            <person name="Riley R."/>
            <person name="Andreopoulos W."/>
            <person name="He G."/>
            <person name="Johnson J."/>
            <person name="Nolan M."/>
            <person name="Tritt A."/>
            <person name="Barry K.W."/>
            <person name="Grigoriev I.V."/>
            <person name="Nagy L.G."/>
            <person name="Hibbett D."/>
            <person name="Henrissat B."/>
            <person name="Matheny P.B."/>
            <person name="Labbe J."/>
            <person name="Martin F.M."/>
        </authorList>
    </citation>
    <scope>NUCLEOTIDE SEQUENCE</scope>
    <source>
        <strain evidence="1">FP105234-sp</strain>
    </source>
</reference>